<keyword evidence="1" id="KW-1133">Transmembrane helix</keyword>
<feature type="transmembrane region" description="Helical" evidence="1">
    <location>
        <begin position="89"/>
        <end position="111"/>
    </location>
</feature>
<accession>A0A378RHP9</accession>
<proteinExistence type="predicted"/>
<evidence type="ECO:0000256" key="1">
    <source>
        <dbReference type="SAM" id="Phobius"/>
    </source>
</evidence>
<name>A0A378RHP9_MYROD</name>
<keyword evidence="1" id="KW-0812">Transmembrane</keyword>
<feature type="transmembrane region" description="Helical" evidence="1">
    <location>
        <begin position="208"/>
        <end position="240"/>
    </location>
</feature>
<feature type="transmembrane region" description="Helical" evidence="1">
    <location>
        <begin position="169"/>
        <end position="187"/>
    </location>
</feature>
<keyword evidence="3" id="KW-1185">Reference proteome</keyword>
<dbReference type="Proteomes" id="UP000255024">
    <property type="component" value="Unassembled WGS sequence"/>
</dbReference>
<dbReference type="RefSeq" id="WP_115089690.1">
    <property type="nucleotide sequence ID" value="NZ_CP068107.1"/>
</dbReference>
<dbReference type="AlphaFoldDB" id="A0A378RHP9"/>
<feature type="transmembrane region" description="Helical" evidence="1">
    <location>
        <begin position="34"/>
        <end position="61"/>
    </location>
</feature>
<evidence type="ECO:0000313" key="2">
    <source>
        <dbReference type="EMBL" id="STZ26563.1"/>
    </source>
</evidence>
<protein>
    <submittedName>
        <fullName evidence="2">Predicted integral membrane protein</fullName>
    </submittedName>
</protein>
<sequence>MTNLKQTIQKILHEGYDFQPFLIMREAATYYKKTILLVVVSLLLAFFVASFLGSIALTQIIDINETATPAEIQEKLIELTGKLTQPPLLYTYLLFAVLFSALSSVLIAGFYKINAEAALGQTPRFISVFKYFFNLKGAYVFVAQGLITLFFTAFSVLLKEYQLEMVSIIINWLINILTIFATPLIIFGRMSPFAAIKTSIQIVNKQPIPIILTVVLNYFLVFSGLFFFLVGILITLPYLFSIYFTLYKQIIGYNLEEAKV</sequence>
<gene>
    <name evidence="2" type="ORF">NCTC11179_00084</name>
</gene>
<keyword evidence="1" id="KW-0472">Membrane</keyword>
<reference evidence="2 3" key="1">
    <citation type="submission" date="2018-06" db="EMBL/GenBank/DDBJ databases">
        <authorList>
            <consortium name="Pathogen Informatics"/>
            <person name="Doyle S."/>
        </authorList>
    </citation>
    <scope>NUCLEOTIDE SEQUENCE [LARGE SCALE GENOMIC DNA]</scope>
    <source>
        <strain evidence="2 3">NCTC11179</strain>
    </source>
</reference>
<organism evidence="2 3">
    <name type="scientific">Myroides odoratus</name>
    <name type="common">Flavobacterium odoratum</name>
    <dbReference type="NCBI Taxonomy" id="256"/>
    <lineage>
        <taxon>Bacteria</taxon>
        <taxon>Pseudomonadati</taxon>
        <taxon>Bacteroidota</taxon>
        <taxon>Flavobacteriia</taxon>
        <taxon>Flavobacteriales</taxon>
        <taxon>Flavobacteriaceae</taxon>
        <taxon>Myroides</taxon>
    </lineage>
</organism>
<feature type="transmembrane region" description="Helical" evidence="1">
    <location>
        <begin position="132"/>
        <end position="157"/>
    </location>
</feature>
<dbReference type="EMBL" id="UGQL01000001">
    <property type="protein sequence ID" value="STZ26563.1"/>
    <property type="molecule type" value="Genomic_DNA"/>
</dbReference>
<evidence type="ECO:0000313" key="3">
    <source>
        <dbReference type="Proteomes" id="UP000255024"/>
    </source>
</evidence>